<accession>A0A4R4KGU8</accession>
<gene>
    <name evidence="1" type="ORF">EZE20_08570</name>
</gene>
<dbReference type="OrthoDB" id="828261at2"/>
<evidence type="ECO:0000313" key="1">
    <source>
        <dbReference type="EMBL" id="TDB65811.1"/>
    </source>
</evidence>
<organism evidence="1 2">
    <name type="scientific">Arundinibacter roseus</name>
    <dbReference type="NCBI Taxonomy" id="2070510"/>
    <lineage>
        <taxon>Bacteria</taxon>
        <taxon>Pseudomonadati</taxon>
        <taxon>Bacteroidota</taxon>
        <taxon>Cytophagia</taxon>
        <taxon>Cytophagales</taxon>
        <taxon>Spirosomataceae</taxon>
        <taxon>Arundinibacter</taxon>
    </lineage>
</organism>
<proteinExistence type="predicted"/>
<reference evidence="1 2" key="1">
    <citation type="submission" date="2019-02" db="EMBL/GenBank/DDBJ databases">
        <title>Arundinibacter roseus gen. nov., sp. nov., a new member of the family Cytophagaceae.</title>
        <authorList>
            <person name="Szuroczki S."/>
            <person name="Khayer B."/>
            <person name="Sproer C."/>
            <person name="Toumi M."/>
            <person name="Szabo A."/>
            <person name="Felfoldi T."/>
            <person name="Schumann P."/>
            <person name="Toth E."/>
        </authorList>
    </citation>
    <scope>NUCLEOTIDE SEQUENCE [LARGE SCALE GENOMIC DNA]</scope>
    <source>
        <strain evidence="1 2">DMA-k-7a</strain>
    </source>
</reference>
<dbReference type="InterPro" id="IPR025316">
    <property type="entry name" value="DUF4221"/>
</dbReference>
<comment type="caution">
    <text evidence="1">The sequence shown here is derived from an EMBL/GenBank/DDBJ whole genome shotgun (WGS) entry which is preliminary data.</text>
</comment>
<evidence type="ECO:0000313" key="2">
    <source>
        <dbReference type="Proteomes" id="UP000295706"/>
    </source>
</evidence>
<dbReference type="Proteomes" id="UP000295706">
    <property type="component" value="Unassembled WGS sequence"/>
</dbReference>
<dbReference type="AlphaFoldDB" id="A0A4R4KGU8"/>
<protein>
    <submittedName>
        <fullName evidence="1">DUF4221 domain-containing protein</fullName>
    </submittedName>
</protein>
<name>A0A4R4KGU8_9BACT</name>
<dbReference type="Pfam" id="PF13970">
    <property type="entry name" value="DUF4221"/>
    <property type="match status" value="1"/>
</dbReference>
<dbReference type="RefSeq" id="WP_132116554.1">
    <property type="nucleotide sequence ID" value="NZ_SMJU01000005.1"/>
</dbReference>
<sequence length="395" mass="45621">MQIIKNLQIAIALVVVFLTGCSTQQSENSKNELIFSLDSLAIKIDSSQLNGYDTYGFNAEHNVFVGYNSPLNSFDLYSLESKTAVGRISAGTEGPDGIGQIEGISPIGKDSILIQHYGHLKILNASGKVIKDYNYVDQIEKNNDLSGNPISNQYVPLRYSSRTNSVLLYSLRESYVESNKSPLSLFNLTNSTFEQIPVRFPKYYKEANGNYGFMNYTNGNVVNDTLVVYNHLFAPAIYSYNLKTKQSKEYEQVELEKQIRSINISKSPEEWEKHALESTHYLEVLYDPYRQLYYQFIWKGISPKDHSNEHNSFLDKELHLRVFTPDFKQIGEYGLAKHTYTPFNWFVSKHGIILSNNHPNNKNFRENYLRFYILQFKKIHKKSNIYFSSVIYRNN</sequence>
<dbReference type="PROSITE" id="PS51257">
    <property type="entry name" value="PROKAR_LIPOPROTEIN"/>
    <property type="match status" value="1"/>
</dbReference>
<dbReference type="EMBL" id="SMJU01000005">
    <property type="protein sequence ID" value="TDB65811.1"/>
    <property type="molecule type" value="Genomic_DNA"/>
</dbReference>
<keyword evidence="2" id="KW-1185">Reference proteome</keyword>